<accession>A0ACA9PHQ9</accession>
<name>A0ACA9PHQ9_9GLOM</name>
<feature type="non-terminal residue" evidence="1">
    <location>
        <position position="156"/>
    </location>
</feature>
<evidence type="ECO:0000313" key="1">
    <source>
        <dbReference type="EMBL" id="CAG8707223.1"/>
    </source>
</evidence>
<proteinExistence type="predicted"/>
<dbReference type="EMBL" id="CAJVPU010028477">
    <property type="protein sequence ID" value="CAG8707223.1"/>
    <property type="molecule type" value="Genomic_DNA"/>
</dbReference>
<organism evidence="1 2">
    <name type="scientific">Dentiscutata heterogama</name>
    <dbReference type="NCBI Taxonomy" id="1316150"/>
    <lineage>
        <taxon>Eukaryota</taxon>
        <taxon>Fungi</taxon>
        <taxon>Fungi incertae sedis</taxon>
        <taxon>Mucoromycota</taxon>
        <taxon>Glomeromycotina</taxon>
        <taxon>Glomeromycetes</taxon>
        <taxon>Diversisporales</taxon>
        <taxon>Gigasporaceae</taxon>
        <taxon>Dentiscutata</taxon>
    </lineage>
</organism>
<dbReference type="Proteomes" id="UP000789702">
    <property type="component" value="Unassembled WGS sequence"/>
</dbReference>
<evidence type="ECO:0000313" key="2">
    <source>
        <dbReference type="Proteomes" id="UP000789702"/>
    </source>
</evidence>
<reference evidence="1" key="1">
    <citation type="submission" date="2021-06" db="EMBL/GenBank/DDBJ databases">
        <authorList>
            <person name="Kallberg Y."/>
            <person name="Tangrot J."/>
            <person name="Rosling A."/>
        </authorList>
    </citation>
    <scope>NUCLEOTIDE SEQUENCE</scope>
    <source>
        <strain evidence="1">IL203A</strain>
    </source>
</reference>
<gene>
    <name evidence="1" type="ORF">DHETER_LOCUS12057</name>
</gene>
<keyword evidence="2" id="KW-1185">Reference proteome</keyword>
<protein>
    <submittedName>
        <fullName evidence="1">6382_t:CDS:1</fullName>
    </submittedName>
</protein>
<comment type="caution">
    <text evidence="1">The sequence shown here is derived from an EMBL/GenBank/DDBJ whole genome shotgun (WGS) entry which is preliminary data.</text>
</comment>
<sequence length="156" mass="17714">MNNPTGSYYYVETLCNDPDKDFEILDYVSIGDNSESLEQPTSSLLSKYSTSSTESDINLYDSSHDIQFDISAIGLAKAYANLSSTTIQEQDNEIDINWLAQDLNVTSNRESSWDMTICYENELTLEFNSGEKLLKQLGEIWELDFDTVDEIVMKSK</sequence>